<gene>
    <name evidence="3" type="primary">LOC112680589</name>
</gene>
<evidence type="ECO:0000313" key="2">
    <source>
        <dbReference type="Proteomes" id="UP000694846"/>
    </source>
</evidence>
<dbReference type="GeneID" id="112680589"/>
<feature type="compositionally biased region" description="Low complexity" evidence="1">
    <location>
        <begin position="1"/>
        <end position="16"/>
    </location>
</feature>
<name>A0A8B8F701_9HEMI</name>
<dbReference type="RefSeq" id="XP_025406523.1">
    <property type="nucleotide sequence ID" value="XM_025550738.1"/>
</dbReference>
<accession>A0A8B8F701</accession>
<evidence type="ECO:0000313" key="3">
    <source>
        <dbReference type="RefSeq" id="XP_025406523.1"/>
    </source>
</evidence>
<dbReference type="Proteomes" id="UP000694846">
    <property type="component" value="Unplaced"/>
</dbReference>
<proteinExistence type="predicted"/>
<organism evidence="2 3">
    <name type="scientific">Sipha flava</name>
    <name type="common">yellow sugarcane aphid</name>
    <dbReference type="NCBI Taxonomy" id="143950"/>
    <lineage>
        <taxon>Eukaryota</taxon>
        <taxon>Metazoa</taxon>
        <taxon>Ecdysozoa</taxon>
        <taxon>Arthropoda</taxon>
        <taxon>Hexapoda</taxon>
        <taxon>Insecta</taxon>
        <taxon>Pterygota</taxon>
        <taxon>Neoptera</taxon>
        <taxon>Paraneoptera</taxon>
        <taxon>Hemiptera</taxon>
        <taxon>Sternorrhyncha</taxon>
        <taxon>Aphidomorpha</taxon>
        <taxon>Aphidoidea</taxon>
        <taxon>Aphididae</taxon>
        <taxon>Sipha</taxon>
    </lineage>
</organism>
<protein>
    <submittedName>
        <fullName evidence="3">Uncharacterized protein LOC112680589</fullName>
    </submittedName>
</protein>
<reference evidence="3" key="1">
    <citation type="submission" date="2025-08" db="UniProtKB">
        <authorList>
            <consortium name="RefSeq"/>
        </authorList>
    </citation>
    <scope>IDENTIFICATION</scope>
    <source>
        <tissue evidence="3">Whole body</tissue>
    </source>
</reference>
<sequence>MTTMQMSSSQGTASSSIHSNHREKREETDHFFSNFDERTYTPLCNISSQTVNDVFWIVQLRLVVESITKKKIKQYIYYKILIMERAKEFMRKLRVFLGEDNHLELGTRELGNTIDFPCFNEHMMDANSIMTEP</sequence>
<evidence type="ECO:0000256" key="1">
    <source>
        <dbReference type="SAM" id="MobiDB-lite"/>
    </source>
</evidence>
<dbReference type="AlphaFoldDB" id="A0A8B8F701"/>
<keyword evidence="2" id="KW-1185">Reference proteome</keyword>
<feature type="region of interest" description="Disordered" evidence="1">
    <location>
        <begin position="1"/>
        <end position="23"/>
    </location>
</feature>